<organism evidence="1 2">
    <name type="scientific">Mixta theicola</name>
    <dbReference type="NCBI Taxonomy" id="1458355"/>
    <lineage>
        <taxon>Bacteria</taxon>
        <taxon>Pseudomonadati</taxon>
        <taxon>Pseudomonadota</taxon>
        <taxon>Gammaproteobacteria</taxon>
        <taxon>Enterobacterales</taxon>
        <taxon>Erwiniaceae</taxon>
        <taxon>Mixta</taxon>
    </lineage>
</organism>
<dbReference type="EMBL" id="NWUO01000021">
    <property type="protein sequence ID" value="PNS10156.1"/>
    <property type="molecule type" value="Genomic_DNA"/>
</dbReference>
<name>A0A2K1Q552_9GAMM</name>
<sequence length="191" mass="21782">MLDTIEKRLKCCRAATGTTPQEVVSYIQQKNMDLSYTTYTRWESDGSVPARRMDVIHIIAEFFTKNGLQVHGQWIMTGEGFPPQFTEYAKLDEDTLFILASRQLPDVELVQIGGMYGEPYVSFGEFCIVSTVTNIDPNNNKLCYVKSVNGLHIGVLKVMDEKSIILEGNQSITLLKSDIYECRRVKWIQKK</sequence>
<reference evidence="2" key="1">
    <citation type="submission" date="2017-09" db="EMBL/GenBank/DDBJ databases">
        <authorList>
            <person name="Palmer M."/>
            <person name="Steenkamp E.T."/>
            <person name="Coetzee M.P."/>
            <person name="Avontuur J.R."/>
            <person name="Van Zyl E."/>
            <person name="Chan W.-Y."/>
            <person name="Blom J."/>
            <person name="Venter S.N."/>
        </authorList>
    </citation>
    <scope>NUCLEOTIDE SEQUENCE [LARGE SCALE GENOMIC DNA]</scope>
    <source>
        <strain evidence="2">QC88-366</strain>
    </source>
</reference>
<dbReference type="OrthoDB" id="6522259at2"/>
<accession>A0A2K1Q552</accession>
<protein>
    <submittedName>
        <fullName evidence="1">Uncharacterized protein</fullName>
    </submittedName>
</protein>
<proteinExistence type="predicted"/>
<dbReference type="AlphaFoldDB" id="A0A2K1Q552"/>
<comment type="caution">
    <text evidence="1">The sequence shown here is derived from an EMBL/GenBank/DDBJ whole genome shotgun (WGS) entry which is preliminary data.</text>
</comment>
<keyword evidence="2" id="KW-1185">Reference proteome</keyword>
<dbReference type="Proteomes" id="UP000236345">
    <property type="component" value="Unassembled WGS sequence"/>
</dbReference>
<dbReference type="RefSeq" id="WP_103061269.1">
    <property type="nucleotide sequence ID" value="NZ_BSOF01000012.1"/>
</dbReference>
<evidence type="ECO:0000313" key="2">
    <source>
        <dbReference type="Proteomes" id="UP000236345"/>
    </source>
</evidence>
<evidence type="ECO:0000313" key="1">
    <source>
        <dbReference type="EMBL" id="PNS10156.1"/>
    </source>
</evidence>
<gene>
    <name evidence="1" type="ORF">COO59_19015</name>
</gene>